<dbReference type="SUPFAM" id="SSF56349">
    <property type="entry name" value="DNA breaking-rejoining enzymes"/>
    <property type="match status" value="1"/>
</dbReference>
<proteinExistence type="predicted"/>
<comment type="caution">
    <text evidence="1">The sequence shown here is derived from an EMBL/GenBank/DDBJ whole genome shotgun (WGS) entry which is preliminary data.</text>
</comment>
<dbReference type="PANTHER" id="PTHR34605:SF6">
    <property type="entry name" value="TYR RECOMBINASE DOMAIN-CONTAINING PROTEIN"/>
    <property type="match status" value="1"/>
</dbReference>
<organism evidence="1 2">
    <name type="scientific">Paramuricea clavata</name>
    <name type="common">Red gorgonian</name>
    <name type="synonym">Violescent sea-whip</name>
    <dbReference type="NCBI Taxonomy" id="317549"/>
    <lineage>
        <taxon>Eukaryota</taxon>
        <taxon>Metazoa</taxon>
        <taxon>Cnidaria</taxon>
        <taxon>Anthozoa</taxon>
        <taxon>Octocorallia</taxon>
        <taxon>Malacalcyonacea</taxon>
        <taxon>Plexauridae</taxon>
        <taxon>Paramuricea</taxon>
    </lineage>
</organism>
<reference evidence="1" key="1">
    <citation type="submission" date="2020-04" db="EMBL/GenBank/DDBJ databases">
        <authorList>
            <person name="Alioto T."/>
            <person name="Alioto T."/>
            <person name="Gomez Garrido J."/>
        </authorList>
    </citation>
    <scope>NUCLEOTIDE SEQUENCE</scope>
    <source>
        <strain evidence="1">A484AB</strain>
    </source>
</reference>
<dbReference type="InterPro" id="IPR052925">
    <property type="entry name" value="Phage_Integrase-like_Recomb"/>
</dbReference>
<gene>
    <name evidence="1" type="ORF">PACLA_8A007747</name>
</gene>
<dbReference type="AlphaFoldDB" id="A0A7D9L891"/>
<evidence type="ECO:0000313" key="1">
    <source>
        <dbReference type="EMBL" id="CAB4027772.1"/>
    </source>
</evidence>
<dbReference type="PANTHER" id="PTHR34605">
    <property type="entry name" value="PHAGE_INTEGRASE DOMAIN-CONTAINING PROTEIN"/>
    <property type="match status" value="1"/>
</dbReference>
<dbReference type="InterPro" id="IPR013762">
    <property type="entry name" value="Integrase-like_cat_sf"/>
</dbReference>
<dbReference type="Proteomes" id="UP001152795">
    <property type="component" value="Unassembled WGS sequence"/>
</dbReference>
<dbReference type="GO" id="GO:0003677">
    <property type="term" value="F:DNA binding"/>
    <property type="evidence" value="ECO:0007669"/>
    <property type="project" value="InterPro"/>
</dbReference>
<dbReference type="InterPro" id="IPR010998">
    <property type="entry name" value="Integrase_recombinase_N"/>
</dbReference>
<dbReference type="Gene3D" id="1.10.150.130">
    <property type="match status" value="1"/>
</dbReference>
<dbReference type="OrthoDB" id="5965134at2759"/>
<protein>
    <submittedName>
        <fullName evidence="1">Integrase recombinase xerD homolog</fullName>
    </submittedName>
</protein>
<name>A0A7D9L891_PARCT</name>
<dbReference type="Gene3D" id="1.10.443.10">
    <property type="entry name" value="Intergrase catalytic core"/>
    <property type="match status" value="1"/>
</dbReference>
<accession>A0A7D9L891</accession>
<dbReference type="SUPFAM" id="SSF47823">
    <property type="entry name" value="lambda integrase-like, N-terminal domain"/>
    <property type="match status" value="1"/>
</dbReference>
<dbReference type="GO" id="GO:0006310">
    <property type="term" value="P:DNA recombination"/>
    <property type="evidence" value="ECO:0007669"/>
    <property type="project" value="InterPro"/>
</dbReference>
<dbReference type="EMBL" id="CACRXK020015010">
    <property type="protein sequence ID" value="CAB4027772.1"/>
    <property type="molecule type" value="Genomic_DNA"/>
</dbReference>
<evidence type="ECO:0000313" key="2">
    <source>
        <dbReference type="Proteomes" id="UP001152795"/>
    </source>
</evidence>
<keyword evidence="2" id="KW-1185">Reference proteome</keyword>
<dbReference type="GO" id="GO:0015074">
    <property type="term" value="P:DNA integration"/>
    <property type="evidence" value="ECO:0007669"/>
    <property type="project" value="InterPro"/>
</dbReference>
<dbReference type="InterPro" id="IPR011010">
    <property type="entry name" value="DNA_brk_join_enz"/>
</dbReference>
<sequence>MIHLYRILIANFFFASHFRFYIHSHVWKSVAIESVRKLILDCFRSRARATVKRYIKEIVLFLQFQSQRGLSGVLPATIVHLCLYLSFLLGKQNVSAASMAYAALKWVHGILPLPQNPLDADICRNMVEVEKRSRTSPVVKKEPVSVELIKDIVRKYGHIDATLKDLRLATMCVLSFAGLFRAKELLNIRVRDIMWFDDHFVINVPESKMDFYRQGQQVFIARSNAETCPGVLINRYLAKANILLNDSEVHLFRNLVYLKSVDSYTLGKRVLSYTRFRENFKECLKESGYDEKLYGLHSFRAGGATTIAKSLTAPNKERLLKLHERWKTDISKDMYIKEAKVERLMVPKAWVYECK</sequence>